<dbReference type="AlphaFoldDB" id="A0AAD3CPQ7"/>
<feature type="region of interest" description="Disordered" evidence="2">
    <location>
        <begin position="113"/>
        <end position="251"/>
    </location>
</feature>
<keyword evidence="4" id="KW-1185">Reference proteome</keyword>
<feature type="compositionally biased region" description="Basic and acidic residues" evidence="2">
    <location>
        <begin position="329"/>
        <end position="347"/>
    </location>
</feature>
<accession>A0AAD3CPQ7</accession>
<protein>
    <submittedName>
        <fullName evidence="3">Uncharacterized protein</fullName>
    </submittedName>
</protein>
<feature type="region of interest" description="Disordered" evidence="2">
    <location>
        <begin position="283"/>
        <end position="347"/>
    </location>
</feature>
<name>A0AAD3CPQ7_9STRA</name>
<evidence type="ECO:0000256" key="2">
    <source>
        <dbReference type="SAM" id="MobiDB-lite"/>
    </source>
</evidence>
<dbReference type="EMBL" id="BLLK01000038">
    <property type="protein sequence ID" value="GFH49554.1"/>
    <property type="molecule type" value="Genomic_DNA"/>
</dbReference>
<proteinExistence type="predicted"/>
<evidence type="ECO:0000313" key="3">
    <source>
        <dbReference type="EMBL" id="GFH49554.1"/>
    </source>
</evidence>
<feature type="compositionally biased region" description="Low complexity" evidence="2">
    <location>
        <begin position="213"/>
        <end position="227"/>
    </location>
</feature>
<keyword evidence="1" id="KW-0175">Coiled coil</keyword>
<feature type="coiled-coil region" evidence="1">
    <location>
        <begin position="373"/>
        <end position="400"/>
    </location>
</feature>
<evidence type="ECO:0000256" key="1">
    <source>
        <dbReference type="SAM" id="Coils"/>
    </source>
</evidence>
<reference evidence="3 4" key="1">
    <citation type="journal article" date="2021" name="Sci. Rep.">
        <title>The genome of the diatom Chaetoceros tenuissimus carries an ancient integrated fragment of an extant virus.</title>
        <authorList>
            <person name="Hongo Y."/>
            <person name="Kimura K."/>
            <person name="Takaki Y."/>
            <person name="Yoshida Y."/>
            <person name="Baba S."/>
            <person name="Kobayashi G."/>
            <person name="Nagasaki K."/>
            <person name="Hano T."/>
            <person name="Tomaru Y."/>
        </authorList>
    </citation>
    <scope>NUCLEOTIDE SEQUENCE [LARGE SCALE GENOMIC DNA]</scope>
    <source>
        <strain evidence="3 4">NIES-3715</strain>
    </source>
</reference>
<sequence>MRSAPNIYHRISILDRVSRGKGNNFDDAFDSKVHMNKDAFLSSRPNLPRTPSSNRKVVPKQIDAYGNCSVASDVSLDQRFFKKTISTDNTAPTSDESISVGTESYENICPSPIAEPIRPSPGIQNADSSWSLEKTSSRRVRNGSPFHERLAVTNTKAMAMRRLSEQMEYEEKQKNKGKPPKKPFYLVAGKSSSPTSQKPKKGTRKPPQASLNAKSQSFSRSQSFSSEKSARPTQRRSIGCNSPFHERLAVTNTKTMAMRRYEEQLEKEEKYRQRSGSVKNRPFYLITGKDNTPKKSPRTTMRRASPLPPKIVKTTPTSKRQMVRPPAFAKKEKSRQSTPKRSERETRAFYDRLARHDTVSSSKKIITSRDRPMLLTQIELMELEKEKTRVQKEKQMKKRTSKDFFEILSKDSTLSNLYRCDSSSVARNDDSSIFRDEGSYMGNSCYDSFDNEFDQI</sequence>
<dbReference type="Proteomes" id="UP001054902">
    <property type="component" value="Unassembled WGS sequence"/>
</dbReference>
<comment type="caution">
    <text evidence="3">The sequence shown here is derived from an EMBL/GenBank/DDBJ whole genome shotgun (WGS) entry which is preliminary data.</text>
</comment>
<gene>
    <name evidence="3" type="ORF">CTEN210_06030</name>
</gene>
<feature type="compositionally biased region" description="Polar residues" evidence="2">
    <location>
        <begin position="122"/>
        <end position="134"/>
    </location>
</feature>
<organism evidence="3 4">
    <name type="scientific">Chaetoceros tenuissimus</name>
    <dbReference type="NCBI Taxonomy" id="426638"/>
    <lineage>
        <taxon>Eukaryota</taxon>
        <taxon>Sar</taxon>
        <taxon>Stramenopiles</taxon>
        <taxon>Ochrophyta</taxon>
        <taxon>Bacillariophyta</taxon>
        <taxon>Coscinodiscophyceae</taxon>
        <taxon>Chaetocerotophycidae</taxon>
        <taxon>Chaetocerotales</taxon>
        <taxon>Chaetocerotaceae</taxon>
        <taxon>Chaetoceros</taxon>
    </lineage>
</organism>
<feature type="compositionally biased region" description="Basic and acidic residues" evidence="2">
    <location>
        <begin position="162"/>
        <end position="174"/>
    </location>
</feature>
<evidence type="ECO:0000313" key="4">
    <source>
        <dbReference type="Proteomes" id="UP001054902"/>
    </source>
</evidence>